<keyword evidence="1" id="KW-0732">Signal</keyword>
<dbReference type="Proteomes" id="UP000321580">
    <property type="component" value="Unassembled WGS sequence"/>
</dbReference>
<feature type="chain" id="PRO_5023002562" evidence="1">
    <location>
        <begin position="22"/>
        <end position="530"/>
    </location>
</feature>
<keyword evidence="3" id="KW-1185">Reference proteome</keyword>
<evidence type="ECO:0000313" key="3">
    <source>
        <dbReference type="Proteomes" id="UP000321580"/>
    </source>
</evidence>
<evidence type="ECO:0000313" key="2">
    <source>
        <dbReference type="EMBL" id="TXB61861.1"/>
    </source>
</evidence>
<accession>A0A5C6RHP1</accession>
<dbReference type="RefSeq" id="WP_147168757.1">
    <property type="nucleotide sequence ID" value="NZ_VOOR01000043.1"/>
</dbReference>
<name>A0A5C6RHP1_9BACT</name>
<comment type="caution">
    <text evidence="2">The sequence shown here is derived from an EMBL/GenBank/DDBJ whole genome shotgun (WGS) entry which is preliminary data.</text>
</comment>
<reference evidence="2 3" key="1">
    <citation type="submission" date="2019-08" db="EMBL/GenBank/DDBJ databases">
        <title>Genome of Phaeodactylibacter luteus.</title>
        <authorList>
            <person name="Bowman J.P."/>
        </authorList>
    </citation>
    <scope>NUCLEOTIDE SEQUENCE [LARGE SCALE GENOMIC DNA]</scope>
    <source>
        <strain evidence="2 3">KCTC 42180</strain>
    </source>
</reference>
<feature type="signal peptide" evidence="1">
    <location>
        <begin position="1"/>
        <end position="21"/>
    </location>
</feature>
<gene>
    <name evidence="2" type="ORF">FRY97_16935</name>
</gene>
<dbReference type="AlphaFoldDB" id="A0A5C6RHP1"/>
<sequence length="530" mass="60263">MQLLRLTLLLSFFAIVQQAAAQDRWEHTEGETYTVDSPRSEAAVANGYHYTMDYLSYNWPRDRNTPVQLTKRDGDAQQIAVRSYKRSDIGHDFKAKTLIVLKERLYFVYFIYKDEEEQHELYAVELDQETLEFAAEPVQLLKAKASWIGHTYLAHIKVAPGQEFFTVRSASGMYSQELARGGVVRYFDAQLQLLQAVEVDVPEGMSRGLKQREEALFDNGAHVLVYTKDGSEATVAFRVSMKGSPEGKWCSISHEPGAFYPKTVSVAPAGEGLVVGGVYSEENTKYETAKGFFTAAIALPTGEVSAFYKTPFKPGTLRKAMPEDIRDEIEEDENLLEIDGLRAQYVQSWGEHGTIVAAEHWRNITIGKERLFLKRRINKGRKDAYEGKAYQYSDSGQRFSKERDWYIGLVSPSGELKWTVHVDAINTFSHYLNQTGITWASPEHFHLLHWGDTVDEFEFTSLFHVMITPDGAFSNSIIYQDVDWGYFLPYFDDTVRQVSAEGQAAVFYIASVASALSKRRKLVILRWNAE</sequence>
<proteinExistence type="predicted"/>
<organism evidence="2 3">
    <name type="scientific">Phaeodactylibacter luteus</name>
    <dbReference type="NCBI Taxonomy" id="1564516"/>
    <lineage>
        <taxon>Bacteria</taxon>
        <taxon>Pseudomonadati</taxon>
        <taxon>Bacteroidota</taxon>
        <taxon>Saprospiria</taxon>
        <taxon>Saprospirales</taxon>
        <taxon>Haliscomenobacteraceae</taxon>
        <taxon>Phaeodactylibacter</taxon>
    </lineage>
</organism>
<protein>
    <submittedName>
        <fullName evidence="2">Uncharacterized protein</fullName>
    </submittedName>
</protein>
<dbReference type="EMBL" id="VOOR01000043">
    <property type="protein sequence ID" value="TXB61861.1"/>
    <property type="molecule type" value="Genomic_DNA"/>
</dbReference>
<evidence type="ECO:0000256" key="1">
    <source>
        <dbReference type="SAM" id="SignalP"/>
    </source>
</evidence>